<organism evidence="1 2">
    <name type="scientific">Actinoallomurus vinaceus</name>
    <dbReference type="NCBI Taxonomy" id="1080074"/>
    <lineage>
        <taxon>Bacteria</taxon>
        <taxon>Bacillati</taxon>
        <taxon>Actinomycetota</taxon>
        <taxon>Actinomycetes</taxon>
        <taxon>Streptosporangiales</taxon>
        <taxon>Thermomonosporaceae</taxon>
        <taxon>Actinoallomurus</taxon>
    </lineage>
</organism>
<dbReference type="EMBL" id="BAABHK010000024">
    <property type="protein sequence ID" value="GAA4638704.1"/>
    <property type="molecule type" value="Genomic_DNA"/>
</dbReference>
<gene>
    <name evidence="1" type="ORF">GCM10023196_097500</name>
</gene>
<dbReference type="RefSeq" id="WP_345442226.1">
    <property type="nucleotide sequence ID" value="NZ_BAABHK010000024.1"/>
</dbReference>
<accession>A0ABP8UW06</accession>
<sequence length="66" mass="7377">MADDAAPDAITRLMRSVEEFYAALRSSPYGGVSYIAELARLNVLIQKYPDEARRMIDGTSQKKPTQ</sequence>
<evidence type="ECO:0000313" key="2">
    <source>
        <dbReference type="Proteomes" id="UP001501442"/>
    </source>
</evidence>
<keyword evidence="2" id="KW-1185">Reference proteome</keyword>
<protein>
    <submittedName>
        <fullName evidence="1">Uncharacterized protein</fullName>
    </submittedName>
</protein>
<name>A0ABP8UW06_9ACTN</name>
<comment type="caution">
    <text evidence="1">The sequence shown here is derived from an EMBL/GenBank/DDBJ whole genome shotgun (WGS) entry which is preliminary data.</text>
</comment>
<reference evidence="2" key="1">
    <citation type="journal article" date="2019" name="Int. J. Syst. Evol. Microbiol.">
        <title>The Global Catalogue of Microorganisms (GCM) 10K type strain sequencing project: providing services to taxonomists for standard genome sequencing and annotation.</title>
        <authorList>
            <consortium name="The Broad Institute Genomics Platform"/>
            <consortium name="The Broad Institute Genome Sequencing Center for Infectious Disease"/>
            <person name="Wu L."/>
            <person name="Ma J."/>
        </authorList>
    </citation>
    <scope>NUCLEOTIDE SEQUENCE [LARGE SCALE GENOMIC DNA]</scope>
    <source>
        <strain evidence="2">JCM 17939</strain>
    </source>
</reference>
<evidence type="ECO:0000313" key="1">
    <source>
        <dbReference type="EMBL" id="GAA4638704.1"/>
    </source>
</evidence>
<proteinExistence type="predicted"/>
<dbReference type="Proteomes" id="UP001501442">
    <property type="component" value="Unassembled WGS sequence"/>
</dbReference>